<keyword evidence="2" id="KW-1185">Reference proteome</keyword>
<reference evidence="2" key="1">
    <citation type="submission" date="2016-10" db="EMBL/GenBank/DDBJ databases">
        <authorList>
            <person name="Varghese N."/>
            <person name="Submissions S."/>
        </authorList>
    </citation>
    <scope>NUCLEOTIDE SEQUENCE [LARGE SCALE GENOMIC DNA]</scope>
    <source>
        <strain evidence="2">LMG 26383,CCUG 61248,R- 45681</strain>
    </source>
</reference>
<gene>
    <name evidence="1" type="ORF">SAMN04515666_101326</name>
</gene>
<protein>
    <submittedName>
        <fullName evidence="1">Uncharacterized protein</fullName>
    </submittedName>
</protein>
<organism evidence="1 2">
    <name type="scientific">Bosea lupini</name>
    <dbReference type="NCBI Taxonomy" id="1036779"/>
    <lineage>
        <taxon>Bacteria</taxon>
        <taxon>Pseudomonadati</taxon>
        <taxon>Pseudomonadota</taxon>
        <taxon>Alphaproteobacteria</taxon>
        <taxon>Hyphomicrobiales</taxon>
        <taxon>Boseaceae</taxon>
        <taxon>Bosea</taxon>
    </lineage>
</organism>
<dbReference type="STRING" id="1036779.SAMN04515666_101326"/>
<dbReference type="Proteomes" id="UP000199664">
    <property type="component" value="Unassembled WGS sequence"/>
</dbReference>
<evidence type="ECO:0000313" key="2">
    <source>
        <dbReference type="Proteomes" id="UP000199664"/>
    </source>
</evidence>
<dbReference type="EMBL" id="FOAN01000001">
    <property type="protein sequence ID" value="SEK36243.1"/>
    <property type="molecule type" value="Genomic_DNA"/>
</dbReference>
<evidence type="ECO:0000313" key="1">
    <source>
        <dbReference type="EMBL" id="SEK36243.1"/>
    </source>
</evidence>
<accession>A0A1H7GDB8</accession>
<proteinExistence type="predicted"/>
<dbReference type="AlphaFoldDB" id="A0A1H7GDB8"/>
<name>A0A1H7GDB8_9HYPH</name>
<sequence length="190" mass="20723">MAAAETPAAEGGLADAAEGPELTFAQLLLLANSFVPQQLAIGSVAGMLYALYPVVGLYGDGAPDVLSAFGDLFGQPERWAAEAHQLIIDHPDLSPDALWLHLTARDLLPKTVDAFAELPGWQQDGFRLIIALHLAAWRVIKASLDRHGERLREQVEAETPLPRVKLSDTIFEKHDRIDALVDGLRVNPRH</sequence>